<evidence type="ECO:0000313" key="2">
    <source>
        <dbReference type="EMBL" id="RKO91967.1"/>
    </source>
</evidence>
<dbReference type="EMBL" id="KZ994824">
    <property type="protein sequence ID" value="RKO91967.1"/>
    <property type="molecule type" value="Genomic_DNA"/>
</dbReference>
<reference evidence="3" key="1">
    <citation type="journal article" date="2018" name="Nat. Microbiol.">
        <title>Leveraging single-cell genomics to expand the fungal tree of life.</title>
        <authorList>
            <person name="Ahrendt S.R."/>
            <person name="Quandt C.A."/>
            <person name="Ciobanu D."/>
            <person name="Clum A."/>
            <person name="Salamov A."/>
            <person name="Andreopoulos B."/>
            <person name="Cheng J.F."/>
            <person name="Woyke T."/>
            <person name="Pelin A."/>
            <person name="Henrissat B."/>
            <person name="Reynolds N.K."/>
            <person name="Benny G.L."/>
            <person name="Smith M.E."/>
            <person name="James T.Y."/>
            <person name="Grigoriev I.V."/>
        </authorList>
    </citation>
    <scope>NUCLEOTIDE SEQUENCE [LARGE SCALE GENOMIC DNA]</scope>
</reference>
<evidence type="ECO:0000256" key="1">
    <source>
        <dbReference type="SAM" id="Coils"/>
    </source>
</evidence>
<name>A0A4V1IS14_9FUNG</name>
<dbReference type="Proteomes" id="UP000269721">
    <property type="component" value="Unassembled WGS sequence"/>
</dbReference>
<keyword evidence="3" id="KW-1185">Reference proteome</keyword>
<keyword evidence="1" id="KW-0175">Coiled coil</keyword>
<protein>
    <submittedName>
        <fullName evidence="2">Uncharacterized protein</fullName>
    </submittedName>
</protein>
<evidence type="ECO:0000313" key="3">
    <source>
        <dbReference type="Proteomes" id="UP000269721"/>
    </source>
</evidence>
<gene>
    <name evidence="2" type="ORF">BDK51DRAFT_29302</name>
</gene>
<sequence length="149" mass="16919">MVVEKAAKEEWKQSEEIQRQAKKLQKELENEKRVKEKENVEPLWTCTDDEMLELLELIKLGGGLMAWSTYFNDIVHRKSGDEVMKHPEEKILEQRRGSHGDFVHFASLSPPSLPSLPQPYQKIHDGCLATGGGGFHAILEKNGMSKHVG</sequence>
<accession>A0A4V1IS14</accession>
<feature type="coiled-coil region" evidence="1">
    <location>
        <begin position="14"/>
        <end position="41"/>
    </location>
</feature>
<dbReference type="AlphaFoldDB" id="A0A4V1IS14"/>
<organism evidence="2 3">
    <name type="scientific">Blyttiomyces helicus</name>
    <dbReference type="NCBI Taxonomy" id="388810"/>
    <lineage>
        <taxon>Eukaryota</taxon>
        <taxon>Fungi</taxon>
        <taxon>Fungi incertae sedis</taxon>
        <taxon>Chytridiomycota</taxon>
        <taxon>Chytridiomycota incertae sedis</taxon>
        <taxon>Chytridiomycetes</taxon>
        <taxon>Chytridiomycetes incertae sedis</taxon>
        <taxon>Blyttiomyces</taxon>
    </lineage>
</organism>
<proteinExistence type="predicted"/>